<dbReference type="InterPro" id="IPR029064">
    <property type="entry name" value="Ribosomal_eL30-like_sf"/>
</dbReference>
<keyword evidence="13" id="KW-1185">Reference proteome</keyword>
<dbReference type="NCBIfam" id="TIGR03677">
    <property type="entry name" value="eL8_ribo"/>
    <property type="match status" value="1"/>
</dbReference>
<dbReference type="PRINTS" id="PR00881">
    <property type="entry name" value="L7ARS6FAMILY"/>
</dbReference>
<dbReference type="GO" id="GO:0003735">
    <property type="term" value="F:structural constituent of ribosome"/>
    <property type="evidence" value="ECO:0007669"/>
    <property type="project" value="InterPro"/>
</dbReference>
<evidence type="ECO:0000259" key="11">
    <source>
        <dbReference type="Pfam" id="PF01248"/>
    </source>
</evidence>
<dbReference type="EMBL" id="CP019964">
    <property type="protein sequence ID" value="ASI13379.1"/>
    <property type="molecule type" value="Genomic_DNA"/>
</dbReference>
<keyword evidence="5" id="KW-0694">RNA-binding</keyword>
<protein>
    <recommendedName>
        <fullName evidence="8 9">50S ribosomal protein L7Ae</fullName>
    </recommendedName>
</protein>
<keyword evidence="4" id="KW-0699">rRNA-binding</keyword>
<keyword evidence="6 12" id="KW-0689">Ribosomal protein</keyword>
<dbReference type="PANTHER" id="PTHR23105">
    <property type="entry name" value="RIBOSOMAL PROTEIN L7AE FAMILY MEMBER"/>
    <property type="match status" value="1"/>
</dbReference>
<dbReference type="InterPro" id="IPR004037">
    <property type="entry name" value="Ribosomal_eL8-like_CS"/>
</dbReference>
<dbReference type="KEGG" id="marh:Mia14_0034"/>
<evidence type="ECO:0000313" key="13">
    <source>
        <dbReference type="Proteomes" id="UP000197679"/>
    </source>
</evidence>
<dbReference type="InterPro" id="IPR004038">
    <property type="entry name" value="Ribosomal_eL8/eL30/eS12/Gad45"/>
</dbReference>
<name>A0A218NLP2_9ARCH</name>
<evidence type="ECO:0000256" key="4">
    <source>
        <dbReference type="ARBA" id="ARBA00022730"/>
    </source>
</evidence>
<evidence type="ECO:0000256" key="7">
    <source>
        <dbReference type="ARBA" id="ARBA00023274"/>
    </source>
</evidence>
<evidence type="ECO:0000256" key="1">
    <source>
        <dbReference type="ARBA" id="ARBA00007337"/>
    </source>
</evidence>
<evidence type="ECO:0000256" key="9">
    <source>
        <dbReference type="NCBIfam" id="TIGR03677"/>
    </source>
</evidence>
<dbReference type="InterPro" id="IPR022481">
    <property type="entry name" value="Ribosomal_eL8_arc"/>
</dbReference>
<dbReference type="SUPFAM" id="SSF55315">
    <property type="entry name" value="L30e-like"/>
    <property type="match status" value="1"/>
</dbReference>
<comment type="similarity">
    <text evidence="1">Belongs to the eukaryotic ribosomal protein eL8 family.</text>
</comment>
<dbReference type="GO" id="GO:0008033">
    <property type="term" value="P:tRNA processing"/>
    <property type="evidence" value="ECO:0007669"/>
    <property type="project" value="UniProtKB-KW"/>
</dbReference>
<feature type="compositionally biased region" description="Basic and acidic residues" evidence="10">
    <location>
        <begin position="115"/>
        <end position="140"/>
    </location>
</feature>
<evidence type="ECO:0000256" key="10">
    <source>
        <dbReference type="SAM" id="MobiDB-lite"/>
    </source>
</evidence>
<dbReference type="Pfam" id="PF01248">
    <property type="entry name" value="Ribosomal_L7Ae"/>
    <property type="match status" value="1"/>
</dbReference>
<feature type="region of interest" description="Disordered" evidence="10">
    <location>
        <begin position="113"/>
        <end position="140"/>
    </location>
</feature>
<gene>
    <name evidence="12" type="ORF">Mia14_0034</name>
</gene>
<dbReference type="GO" id="GO:0019843">
    <property type="term" value="F:rRNA binding"/>
    <property type="evidence" value="ECO:0007669"/>
    <property type="project" value="UniProtKB-KW"/>
</dbReference>
<organism evidence="12 13">
    <name type="scientific">Candidatus Mancarchaeum acidiphilum</name>
    <dbReference type="NCBI Taxonomy" id="1920749"/>
    <lineage>
        <taxon>Archaea</taxon>
        <taxon>Candidatus Micrarchaeota</taxon>
        <taxon>Candidatus Mancarchaeum</taxon>
    </lineage>
</organism>
<dbReference type="AlphaFoldDB" id="A0A218NLP2"/>
<dbReference type="GO" id="GO:0006412">
    <property type="term" value="P:translation"/>
    <property type="evidence" value="ECO:0007669"/>
    <property type="project" value="InterPro"/>
</dbReference>
<evidence type="ECO:0000256" key="5">
    <source>
        <dbReference type="ARBA" id="ARBA00022884"/>
    </source>
</evidence>
<dbReference type="OrthoDB" id="25810at2157"/>
<keyword evidence="7" id="KW-0687">Ribonucleoprotein</keyword>
<dbReference type="InterPro" id="IPR018492">
    <property type="entry name" value="Ribosomal_eL8/Nhp2"/>
</dbReference>
<accession>A0A218NLP2</accession>
<proteinExistence type="inferred from homology"/>
<dbReference type="PRINTS" id="PR00884">
    <property type="entry name" value="RIBOSOMALHS6"/>
</dbReference>
<evidence type="ECO:0000256" key="6">
    <source>
        <dbReference type="ARBA" id="ARBA00022980"/>
    </source>
</evidence>
<dbReference type="PROSITE" id="PS01082">
    <property type="entry name" value="RIBOSOMAL_L7AE"/>
    <property type="match status" value="1"/>
</dbReference>
<feature type="domain" description="Ribosomal protein eL8/eL30/eS12/Gadd45" evidence="11">
    <location>
        <begin position="11"/>
        <end position="101"/>
    </location>
</feature>
<evidence type="ECO:0000256" key="2">
    <source>
        <dbReference type="ARBA" id="ARBA00022490"/>
    </source>
</evidence>
<dbReference type="GO" id="GO:0005840">
    <property type="term" value="C:ribosome"/>
    <property type="evidence" value="ECO:0007669"/>
    <property type="project" value="UniProtKB-KW"/>
</dbReference>
<keyword evidence="3" id="KW-0819">tRNA processing</keyword>
<keyword evidence="2" id="KW-0963">Cytoplasm</keyword>
<dbReference type="InterPro" id="IPR050257">
    <property type="entry name" value="eL8/uL1-like"/>
</dbReference>
<dbReference type="GO" id="GO:0042254">
    <property type="term" value="P:ribosome biogenesis"/>
    <property type="evidence" value="ECO:0007669"/>
    <property type="project" value="InterPro"/>
</dbReference>
<sequence>MAEVSKEILDNTYEALQSVKQSGKIKKGVNETTKSIERGMAMFVAYASDVQPAEIIAHLPKLCEDKKVPFIEVPSKLDLGKAIGLNVQCSAVSVENAGSAESSLKSIISKITGKSSEKKESQAKEAKKEEAKESASEKKE</sequence>
<dbReference type="Proteomes" id="UP000197679">
    <property type="component" value="Chromosome"/>
</dbReference>
<evidence type="ECO:0000313" key="12">
    <source>
        <dbReference type="EMBL" id="ASI13379.1"/>
    </source>
</evidence>
<evidence type="ECO:0000256" key="3">
    <source>
        <dbReference type="ARBA" id="ARBA00022694"/>
    </source>
</evidence>
<dbReference type="GO" id="GO:1990904">
    <property type="term" value="C:ribonucleoprotein complex"/>
    <property type="evidence" value="ECO:0007669"/>
    <property type="project" value="UniProtKB-KW"/>
</dbReference>
<dbReference type="Gene3D" id="3.30.1330.30">
    <property type="match status" value="1"/>
</dbReference>
<reference evidence="12 13" key="1">
    <citation type="journal article" date="2017" name="Nat. Commun.">
        <title>'ARMAN' archaea depend on association with euryarchaeal host in culture and in situ.</title>
        <authorList>
            <person name="Golyshina O."/>
            <person name="Toshchakov S."/>
            <person name="Makarova K."/>
            <person name="Gavrilov S."/>
            <person name="Korzhenkov A."/>
            <person name="La Cono V."/>
            <person name="Arcadi E."/>
            <person name="Nechitaylo T."/>
            <person name="Ferrer M."/>
            <person name="Kublanov I."/>
            <person name="Wolf Y."/>
            <person name="Yakimov M."/>
            <person name="Golyshin P."/>
            <person name="Slesarev A."/>
            <person name="Kozyavkin S."/>
        </authorList>
    </citation>
    <scope>NUCLEOTIDE SEQUENCE [LARGE SCALE GENOMIC DNA]</scope>
    <source>
        <strain evidence="12 13">Mia14</strain>
    </source>
</reference>
<evidence type="ECO:0000256" key="8">
    <source>
        <dbReference type="ARBA" id="ARBA00035441"/>
    </source>
</evidence>